<dbReference type="SUPFAM" id="SSF81343">
    <property type="entry name" value="Fumarate reductase respiratory complex transmembrane subunits"/>
    <property type="match status" value="1"/>
</dbReference>
<dbReference type="OrthoDB" id="8909678at2"/>
<evidence type="ECO:0000256" key="4">
    <source>
        <dbReference type="ARBA" id="ARBA00023136"/>
    </source>
</evidence>
<evidence type="ECO:0000313" key="7">
    <source>
        <dbReference type="Proteomes" id="UP000315677"/>
    </source>
</evidence>
<dbReference type="Pfam" id="PF02300">
    <property type="entry name" value="Fumarate_red_C"/>
    <property type="match status" value="1"/>
</dbReference>
<gene>
    <name evidence="6" type="ORF">FB558_2306</name>
</gene>
<dbReference type="InterPro" id="IPR034804">
    <property type="entry name" value="SQR/QFR_C/D"/>
</dbReference>
<feature type="transmembrane region" description="Helical" evidence="5">
    <location>
        <begin position="66"/>
        <end position="87"/>
    </location>
</feature>
<evidence type="ECO:0000256" key="5">
    <source>
        <dbReference type="SAM" id="Phobius"/>
    </source>
</evidence>
<dbReference type="Proteomes" id="UP000315677">
    <property type="component" value="Unassembled WGS sequence"/>
</dbReference>
<evidence type="ECO:0000256" key="3">
    <source>
        <dbReference type="ARBA" id="ARBA00022989"/>
    </source>
</evidence>
<dbReference type="InterPro" id="IPR003510">
    <property type="entry name" value="Fumarate_red_C"/>
</dbReference>
<proteinExistence type="predicted"/>
<accession>A0A543E1P9</accession>
<sequence>MTAQYRQPVPLLWWVRRRSYLLFVLRELSSVAVAWFVVHFLLLVAAVHRGTAAYETFLGWGASPGILAVNLVALAFVLLHAVTWFNLAPKALVVRMQGHQVPPRMVAAGHFGAWFVASAVVAWMLVVVL</sequence>
<keyword evidence="1" id="KW-1003">Cell membrane</keyword>
<dbReference type="EMBL" id="VFPA01000001">
    <property type="protein sequence ID" value="TQM15517.1"/>
    <property type="molecule type" value="Genomic_DNA"/>
</dbReference>
<keyword evidence="3 5" id="KW-1133">Transmembrane helix</keyword>
<evidence type="ECO:0000256" key="2">
    <source>
        <dbReference type="ARBA" id="ARBA00022692"/>
    </source>
</evidence>
<comment type="caution">
    <text evidence="6">The sequence shown here is derived from an EMBL/GenBank/DDBJ whole genome shotgun (WGS) entry which is preliminary data.</text>
</comment>
<keyword evidence="2 5" id="KW-0812">Transmembrane</keyword>
<keyword evidence="4 5" id="KW-0472">Membrane</keyword>
<dbReference type="GO" id="GO:0016020">
    <property type="term" value="C:membrane"/>
    <property type="evidence" value="ECO:0007669"/>
    <property type="project" value="InterPro"/>
</dbReference>
<dbReference type="AlphaFoldDB" id="A0A543E1P9"/>
<evidence type="ECO:0000313" key="6">
    <source>
        <dbReference type="EMBL" id="TQM15517.1"/>
    </source>
</evidence>
<dbReference type="Gene3D" id="1.20.1300.10">
    <property type="entry name" value="Fumarate reductase/succinate dehydrogenase, transmembrane subunit"/>
    <property type="match status" value="1"/>
</dbReference>
<feature type="transmembrane region" description="Helical" evidence="5">
    <location>
        <begin position="20"/>
        <end position="46"/>
    </location>
</feature>
<evidence type="ECO:0000256" key="1">
    <source>
        <dbReference type="ARBA" id="ARBA00022475"/>
    </source>
</evidence>
<dbReference type="PIRSF" id="PIRSF000180">
    <property type="entry name" value="FrdC"/>
    <property type="match status" value="1"/>
</dbReference>
<organism evidence="6 7">
    <name type="scientific">Pseudonocardia kunmingensis</name>
    <dbReference type="NCBI Taxonomy" id="630975"/>
    <lineage>
        <taxon>Bacteria</taxon>
        <taxon>Bacillati</taxon>
        <taxon>Actinomycetota</taxon>
        <taxon>Actinomycetes</taxon>
        <taxon>Pseudonocardiales</taxon>
        <taxon>Pseudonocardiaceae</taxon>
        <taxon>Pseudonocardia</taxon>
    </lineage>
</organism>
<keyword evidence="7" id="KW-1185">Reference proteome</keyword>
<feature type="transmembrane region" description="Helical" evidence="5">
    <location>
        <begin position="108"/>
        <end position="128"/>
    </location>
</feature>
<reference evidence="6 7" key="1">
    <citation type="submission" date="2019-06" db="EMBL/GenBank/DDBJ databases">
        <title>Sequencing the genomes of 1000 actinobacteria strains.</title>
        <authorList>
            <person name="Klenk H.-P."/>
        </authorList>
    </citation>
    <scope>NUCLEOTIDE SEQUENCE [LARGE SCALE GENOMIC DNA]</scope>
    <source>
        <strain evidence="6 7">DSM 45301</strain>
    </source>
</reference>
<protein>
    <submittedName>
        <fullName evidence="6">Fumarate reductase subunit C</fullName>
    </submittedName>
</protein>
<name>A0A543E1P9_9PSEU</name>